<dbReference type="EMBL" id="JBBYHT010000002">
    <property type="protein sequence ID" value="MEL1247367.1"/>
    <property type="molecule type" value="Genomic_DNA"/>
</dbReference>
<gene>
    <name evidence="1" type="ORF">AAEO58_04855</name>
</gene>
<dbReference type="Pfam" id="PF13650">
    <property type="entry name" value="Asp_protease_2"/>
    <property type="match status" value="1"/>
</dbReference>
<reference evidence="1 2" key="1">
    <citation type="submission" date="2024-04" db="EMBL/GenBank/DDBJ databases">
        <title>Flavobacterium sp. DGU41 16S ribosomal RNA gene Genome sequencing and assembly.</title>
        <authorList>
            <person name="Park S."/>
        </authorList>
    </citation>
    <scope>NUCLEOTIDE SEQUENCE [LARGE SCALE GENOMIC DNA]</scope>
    <source>
        <strain evidence="1 2">DGU41</strain>
    </source>
</reference>
<keyword evidence="1" id="KW-0378">Hydrolase</keyword>
<dbReference type="GO" id="GO:0006508">
    <property type="term" value="P:proteolysis"/>
    <property type="evidence" value="ECO:0007669"/>
    <property type="project" value="UniProtKB-KW"/>
</dbReference>
<accession>A0ABU9I4N9</accession>
<dbReference type="Gene3D" id="2.40.70.10">
    <property type="entry name" value="Acid Proteases"/>
    <property type="match status" value="1"/>
</dbReference>
<dbReference type="Gene3D" id="2.30.42.10">
    <property type="match status" value="1"/>
</dbReference>
<evidence type="ECO:0000313" key="1">
    <source>
        <dbReference type="EMBL" id="MEL1247367.1"/>
    </source>
</evidence>
<dbReference type="GO" id="GO:0008233">
    <property type="term" value="F:peptidase activity"/>
    <property type="evidence" value="ECO:0007669"/>
    <property type="project" value="UniProtKB-KW"/>
</dbReference>
<dbReference type="InterPro" id="IPR021109">
    <property type="entry name" value="Peptidase_aspartic_dom_sf"/>
</dbReference>
<dbReference type="SUPFAM" id="SSF50156">
    <property type="entry name" value="PDZ domain-like"/>
    <property type="match status" value="1"/>
</dbReference>
<dbReference type="InterPro" id="IPR036034">
    <property type="entry name" value="PDZ_sf"/>
</dbReference>
<proteinExistence type="predicted"/>
<name>A0ABU9I4N9_9FLAO</name>
<dbReference type="Proteomes" id="UP001393056">
    <property type="component" value="Unassembled WGS sequence"/>
</dbReference>
<sequence>MTKIFFLRILILYTAISFAQDSIVWNSKKDKIKIPFELSHNLIIVDVIFNGVKLKLIVDSGSDESLLFSLPVNDSIFIKEAELIKIKGVGKNDLIDAYLAKKNILTIRQYTNNNFNILVVPNQEIDIVNITGIQINGILGASFFEHFLVEINYENKYIVLHRDVEKINRKIKKNKSAPISVENRKPYIEIPVIVESIPINLKLLVDTGLADGLWLFENETINCSANYFIDVLGFGLSGVVSGKRSKVKEIVLSDYSIKNALVSYPEKDFFKGVNISKGRNGSIGGQFLKRFNWFFNYKDSIVYFEKNKLFNSPFEYNMSGIEIQHKESKWVKNTISSVDRKSNEFDKTMDFNQKMVDFKYELQPVYEIYALRENSPGFKVGLKEGDLVLKINGRKATTVKIDFFNDLFTSEDGKQITIVVDRKGQILTFKFKLEKIL</sequence>
<keyword evidence="1" id="KW-0645">Protease</keyword>
<keyword evidence="2" id="KW-1185">Reference proteome</keyword>
<comment type="caution">
    <text evidence="1">The sequence shown here is derived from an EMBL/GenBank/DDBJ whole genome shotgun (WGS) entry which is preliminary data.</text>
</comment>
<dbReference type="RefSeq" id="WP_341682385.1">
    <property type="nucleotide sequence ID" value="NZ_JBBYHT010000002.1"/>
</dbReference>
<evidence type="ECO:0000313" key="2">
    <source>
        <dbReference type="Proteomes" id="UP001393056"/>
    </source>
</evidence>
<organism evidence="1 2">
    <name type="scientific">Flavobacterium helocola</name>
    <dbReference type="NCBI Taxonomy" id="3139139"/>
    <lineage>
        <taxon>Bacteria</taxon>
        <taxon>Pseudomonadati</taxon>
        <taxon>Bacteroidota</taxon>
        <taxon>Flavobacteriia</taxon>
        <taxon>Flavobacteriales</taxon>
        <taxon>Flavobacteriaceae</taxon>
        <taxon>Flavobacterium</taxon>
    </lineage>
</organism>
<protein>
    <submittedName>
        <fullName evidence="1">Aspartyl protease family protein</fullName>
    </submittedName>
</protein>